<dbReference type="SUPFAM" id="SSF49742">
    <property type="entry name" value="PHM/PNGase F"/>
    <property type="match status" value="1"/>
</dbReference>
<evidence type="ECO:0000313" key="4">
    <source>
        <dbReference type="EMBL" id="NYA71877.1"/>
    </source>
</evidence>
<dbReference type="Proteomes" id="UP000535020">
    <property type="component" value="Unassembled WGS sequence"/>
</dbReference>
<feature type="domain" description="Peptide-N-glycosidase F N-terminal" evidence="3">
    <location>
        <begin position="207"/>
        <end position="385"/>
    </location>
</feature>
<sequence>MKKYFFGLVLLLSAVTFAQKQKPSETVKITYLRSSNGNLVQNQEPILVYASQETTRISNAKILSGTAKIPNEEVQIDFPSNKITQTAQITPAKFISVTDSTSLAKQQLELVEGTKKILGYTCKKAKTVINSNTIDIWYTTEAGVHGSPSTLGATLGLVLETVRNGNFVVSATKIEKFKKAVPKSDHTTQSVDALTYKDLLWKSRFTTIEVFKKETVSFSPDSKSEGDILRFASGTILVRKVKIPEIEKGSQVFVDVTEQSNGDAYDRTGSVFLIPTEGSPSFLDGLEQGKEKLPIYENGNGKKYQGVVKSGDYEPLLELMRFFTPFGVSKYNTIKLKNKTWQDSVIYRQDISDFIPKLSGKEVYIGLSIGNYDKGGHKASVNLTIHPEESSAVKPETEILPLFNTNNVMEMAGQEYGTMFSSEKGLEVTFTLPQPLKNAKLRYITTGHGGWENGDEYLKKKNTILLDSKQVFAFVPWRTDCGSYRLSNPASGNFENGLSSSDESRSNWCPGTTTNPIWIDLGDLAGGTHTITVKIPMNAPEGTSFSSWNVSGVLIGEK</sequence>
<dbReference type="NCBIfam" id="TIGR01200">
    <property type="entry name" value="GLPGLI"/>
    <property type="match status" value="1"/>
</dbReference>
<gene>
    <name evidence="4" type="ORF">HZF10_13170</name>
</gene>
<dbReference type="AlphaFoldDB" id="A0A7Y8Y3K9"/>
<dbReference type="RefSeq" id="WP_176006684.1">
    <property type="nucleotide sequence ID" value="NZ_JABWMI010000014.1"/>
</dbReference>
<dbReference type="InterPro" id="IPR043022">
    <property type="entry name" value="PngaseF_N_sf"/>
</dbReference>
<dbReference type="EMBL" id="JACBJI010000005">
    <property type="protein sequence ID" value="NYA71877.1"/>
    <property type="molecule type" value="Genomic_DNA"/>
</dbReference>
<dbReference type="InterPro" id="IPR015197">
    <property type="entry name" value="PngaseF_C"/>
</dbReference>
<evidence type="ECO:0000313" key="5">
    <source>
        <dbReference type="Proteomes" id="UP000535020"/>
    </source>
</evidence>
<dbReference type="Pfam" id="PF09113">
    <property type="entry name" value="N-glycanase_C"/>
    <property type="match status" value="1"/>
</dbReference>
<accession>A0A7Y8Y3K9</accession>
<dbReference type="GO" id="GO:0016715">
    <property type="term" value="F:oxidoreductase activity, acting on paired donors, with incorporation or reduction of molecular oxygen, reduced ascorbate as one donor, and incorporation of one atom of oxygen"/>
    <property type="evidence" value="ECO:0007669"/>
    <property type="project" value="InterPro"/>
</dbReference>
<comment type="caution">
    <text evidence="4">The sequence shown here is derived from an EMBL/GenBank/DDBJ whole genome shotgun (WGS) entry which is preliminary data.</text>
</comment>
<keyword evidence="2" id="KW-0732">Signal</keyword>
<organism evidence="4 5">
    <name type="scientific">Flavobacterium agri</name>
    <dbReference type="NCBI Taxonomy" id="2743471"/>
    <lineage>
        <taxon>Bacteria</taxon>
        <taxon>Pseudomonadati</taxon>
        <taxon>Bacteroidota</taxon>
        <taxon>Flavobacteriia</taxon>
        <taxon>Flavobacteriales</taxon>
        <taxon>Flavobacteriaceae</taxon>
        <taxon>Flavobacterium</taxon>
    </lineage>
</organism>
<feature type="chain" id="PRO_5031269188" evidence="2">
    <location>
        <begin position="19"/>
        <end position="558"/>
    </location>
</feature>
<evidence type="ECO:0000259" key="3">
    <source>
        <dbReference type="SMART" id="SM01290"/>
    </source>
</evidence>
<keyword evidence="5" id="KW-1185">Reference proteome</keyword>
<dbReference type="InterPro" id="IPR008977">
    <property type="entry name" value="PHM/PNGase_F_dom_sf"/>
</dbReference>
<dbReference type="InterPro" id="IPR005901">
    <property type="entry name" value="GLPGLI"/>
</dbReference>
<dbReference type="InterPro" id="IPR014784">
    <property type="entry name" value="Cu2_ascorb_mOase-like_C"/>
</dbReference>
<dbReference type="Pfam" id="PF09112">
    <property type="entry name" value="N-glycanase_N"/>
    <property type="match status" value="1"/>
</dbReference>
<keyword evidence="1" id="KW-1015">Disulfide bond</keyword>
<reference evidence="4 5" key="1">
    <citation type="submission" date="2020-07" db="EMBL/GenBank/DDBJ databases">
        <authorList>
            <person name="Sun Q."/>
        </authorList>
    </citation>
    <scope>NUCLEOTIDE SEQUENCE [LARGE SCALE GENOMIC DNA]</scope>
    <source>
        <strain evidence="4 5">MAH-1</strain>
    </source>
</reference>
<dbReference type="Gene3D" id="2.60.120.230">
    <property type="match status" value="1"/>
</dbReference>
<name>A0A7Y8Y3K9_9FLAO</name>
<evidence type="ECO:0000256" key="1">
    <source>
        <dbReference type="ARBA" id="ARBA00023157"/>
    </source>
</evidence>
<dbReference type="InterPro" id="IPR015196">
    <property type="entry name" value="PngaseF_N"/>
</dbReference>
<feature type="signal peptide" evidence="2">
    <location>
        <begin position="1"/>
        <end position="18"/>
    </location>
</feature>
<dbReference type="Pfam" id="PF22252">
    <property type="entry name" value="PNGase_F-II_N"/>
    <property type="match status" value="1"/>
</dbReference>
<protein>
    <submittedName>
        <fullName evidence="4">GLPGLI family protein</fullName>
    </submittedName>
</protein>
<evidence type="ECO:0000256" key="2">
    <source>
        <dbReference type="SAM" id="SignalP"/>
    </source>
</evidence>
<proteinExistence type="predicted"/>
<dbReference type="SMART" id="SM01290">
    <property type="entry name" value="N-glycanase_N"/>
    <property type="match status" value="1"/>
</dbReference>
<dbReference type="Gene3D" id="2.60.120.1570">
    <property type="entry name" value="Peptide-N-glycosidase F, N-terminal domain"/>
    <property type="match status" value="1"/>
</dbReference>